<dbReference type="RefSeq" id="WP_173159661.1">
    <property type="nucleotide sequence ID" value="NZ_AP022871.1"/>
</dbReference>
<organism evidence="2 3">
    <name type="scientific">Phytohabitans suffuscus</name>
    <dbReference type="NCBI Taxonomy" id="624315"/>
    <lineage>
        <taxon>Bacteria</taxon>
        <taxon>Bacillati</taxon>
        <taxon>Actinomycetota</taxon>
        <taxon>Actinomycetes</taxon>
        <taxon>Micromonosporales</taxon>
        <taxon>Micromonosporaceae</taxon>
    </lineage>
</organism>
<gene>
    <name evidence="2" type="ORF">Psuf_056180</name>
</gene>
<dbReference type="AlphaFoldDB" id="A0A6F8YQ49"/>
<protein>
    <recommendedName>
        <fullName evidence="4">PPE family domain-containing protein</fullName>
    </recommendedName>
</protein>
<feature type="region of interest" description="Disordered" evidence="1">
    <location>
        <begin position="191"/>
        <end position="281"/>
    </location>
</feature>
<feature type="region of interest" description="Disordered" evidence="1">
    <location>
        <begin position="332"/>
        <end position="376"/>
    </location>
</feature>
<dbReference type="Gene3D" id="1.20.1260.20">
    <property type="entry name" value="PPE superfamily"/>
    <property type="match status" value="1"/>
</dbReference>
<dbReference type="Proteomes" id="UP000503011">
    <property type="component" value="Chromosome"/>
</dbReference>
<evidence type="ECO:0000256" key="1">
    <source>
        <dbReference type="SAM" id="MobiDB-lite"/>
    </source>
</evidence>
<dbReference type="InterPro" id="IPR038332">
    <property type="entry name" value="PPE_sf"/>
</dbReference>
<keyword evidence="3" id="KW-1185">Reference proteome</keyword>
<sequence length="391" mass="40051">MTDAMPSWEDIVEWVTISSNHLAVTYAQSQWQEALEQSNQTVNWLEELSRKNAQSWKGPGAEAFRQHLRELVEAVKADSEQHRRTARGLKRCADALVLAVRTIPVPSWQYEQVKALQTDFVTHGVPANIQPHSFWQTLIGPDPQGWPASALMKAEEFFRSAQQRAQAAYRRLCEEYRLAAEDMPAGTVVPVPGVNKGAGTGAGRTARTTGTGQPASALSSPPSTLPTAQTPLPPATTPATDLPPLDTPPVTAPDLPGVDTPLPDTGFDPGGSGLDDGRLGTSLAGAGGGGGLGGGIGGGAGGLGKGLGSIASLGTPGMGPAATPPPAVMAARLAAGPGGPGTAPPFLPMTPMAGGGHPGAADATDATRAGKLQEDEDIFLAPPASSGVIDV</sequence>
<dbReference type="KEGG" id="psuu:Psuf_056180"/>
<reference evidence="2 3" key="2">
    <citation type="submission" date="2020-03" db="EMBL/GenBank/DDBJ databases">
        <authorList>
            <person name="Ichikawa N."/>
            <person name="Kimura A."/>
            <person name="Kitahashi Y."/>
            <person name="Uohara A."/>
        </authorList>
    </citation>
    <scope>NUCLEOTIDE SEQUENCE [LARGE SCALE GENOMIC DNA]</scope>
    <source>
        <strain evidence="2 3">NBRC 105367</strain>
    </source>
</reference>
<evidence type="ECO:0000313" key="3">
    <source>
        <dbReference type="Proteomes" id="UP000503011"/>
    </source>
</evidence>
<feature type="compositionally biased region" description="Low complexity" evidence="1">
    <location>
        <begin position="203"/>
        <end position="230"/>
    </location>
</feature>
<evidence type="ECO:0008006" key="4">
    <source>
        <dbReference type="Google" id="ProtNLM"/>
    </source>
</evidence>
<proteinExistence type="predicted"/>
<feature type="compositionally biased region" description="Low complexity" evidence="1">
    <location>
        <begin position="359"/>
        <end position="370"/>
    </location>
</feature>
<evidence type="ECO:0000313" key="2">
    <source>
        <dbReference type="EMBL" id="BCB88305.1"/>
    </source>
</evidence>
<name>A0A6F8YQ49_9ACTN</name>
<accession>A0A6F8YQ49</accession>
<reference evidence="2 3" key="1">
    <citation type="submission" date="2020-03" db="EMBL/GenBank/DDBJ databases">
        <title>Whole genome shotgun sequence of Phytohabitans suffuscus NBRC 105367.</title>
        <authorList>
            <person name="Komaki H."/>
            <person name="Tamura T."/>
        </authorList>
    </citation>
    <scope>NUCLEOTIDE SEQUENCE [LARGE SCALE GENOMIC DNA]</scope>
    <source>
        <strain evidence="2 3">NBRC 105367</strain>
    </source>
</reference>
<dbReference type="EMBL" id="AP022871">
    <property type="protein sequence ID" value="BCB88305.1"/>
    <property type="molecule type" value="Genomic_DNA"/>
</dbReference>